<protein>
    <submittedName>
        <fullName evidence="4">Chromosome partitioning ATPase</fullName>
    </submittedName>
</protein>
<feature type="domain" description="CobQ/CobB/MinD/ParA nucleotide binding" evidence="3">
    <location>
        <begin position="162"/>
        <end position="373"/>
    </location>
</feature>
<dbReference type="GO" id="GO:0005829">
    <property type="term" value="C:cytosol"/>
    <property type="evidence" value="ECO:0007669"/>
    <property type="project" value="TreeGrafter"/>
</dbReference>
<keyword evidence="1" id="KW-0547">Nucleotide-binding</keyword>
<dbReference type="GO" id="GO:0005524">
    <property type="term" value="F:ATP binding"/>
    <property type="evidence" value="ECO:0007669"/>
    <property type="project" value="UniProtKB-KW"/>
</dbReference>
<dbReference type="Gene3D" id="3.40.50.300">
    <property type="entry name" value="P-loop containing nucleotide triphosphate hydrolases"/>
    <property type="match status" value="1"/>
</dbReference>
<dbReference type="GO" id="GO:0016887">
    <property type="term" value="F:ATP hydrolysis activity"/>
    <property type="evidence" value="ECO:0007669"/>
    <property type="project" value="TreeGrafter"/>
</dbReference>
<sequence>MANMFDLSEELSLDLDKKKTQPKSVTPKQSGGATLFFSDNECKEAVVEAYAFEGLEEPKCLKGFPKADKKQQLGDVVLVQLTASIDIESDAQEINATLPNNKTVILLGQTDSIHILRRLEKMGFYYLPWPVDKSELLECLKQASRDERKRYESGYFRKAKRVAIVGSKGGIGTSVITTELSALLAKKGSRTILVDHHYTLSNIDIILSQKDLEQVDISTITVEPTKLDEESATSYLNEVDHNFMYLGFTGEDKLEELEKYTNTVSEKLSRQANFIVSDFSGSLDFPLKAERLVSESDVIVVVTEPSVSSVRATQRLLDKIKDVAIPQLVRPRIMVVVNHHRPEAAFNLNIEEVERFIKMKPDMVIPFYKTAAKQLIEGKKLQALEKGKHTPFTQLAMAVNGQNTKKKVGLFSKLSLKRGKK</sequence>
<gene>
    <name evidence="4" type="ORF">VIN01S_03930</name>
</gene>
<dbReference type="Gene3D" id="3.40.50.2300">
    <property type="match status" value="1"/>
</dbReference>
<dbReference type="Proteomes" id="UP000318717">
    <property type="component" value="Unassembled WGS sequence"/>
</dbReference>
<dbReference type="OrthoDB" id="6250531at2"/>
<dbReference type="PANTHER" id="PTHR43384:SF6">
    <property type="entry name" value="SEPTUM SITE-DETERMINING PROTEIN MIND HOMOLOG, CHLOROPLASTIC"/>
    <property type="match status" value="1"/>
</dbReference>
<evidence type="ECO:0000313" key="5">
    <source>
        <dbReference type="Proteomes" id="UP000318717"/>
    </source>
</evidence>
<evidence type="ECO:0000313" key="4">
    <source>
        <dbReference type="EMBL" id="GEA49589.1"/>
    </source>
</evidence>
<dbReference type="AlphaFoldDB" id="A0A4Y3HR13"/>
<proteinExistence type="predicted"/>
<dbReference type="GO" id="GO:0051782">
    <property type="term" value="P:negative regulation of cell division"/>
    <property type="evidence" value="ECO:0007669"/>
    <property type="project" value="TreeGrafter"/>
</dbReference>
<dbReference type="Pfam" id="PF01656">
    <property type="entry name" value="CbiA"/>
    <property type="match status" value="1"/>
</dbReference>
<dbReference type="InterPro" id="IPR002586">
    <property type="entry name" value="CobQ/CobB/MinD/ParA_Nub-bd_dom"/>
</dbReference>
<keyword evidence="5" id="KW-1185">Reference proteome</keyword>
<dbReference type="GO" id="GO:0009898">
    <property type="term" value="C:cytoplasmic side of plasma membrane"/>
    <property type="evidence" value="ECO:0007669"/>
    <property type="project" value="TreeGrafter"/>
</dbReference>
<dbReference type="EMBL" id="BJLF01000001">
    <property type="protein sequence ID" value="GEA49589.1"/>
    <property type="molecule type" value="Genomic_DNA"/>
</dbReference>
<dbReference type="InterPro" id="IPR050625">
    <property type="entry name" value="ParA/MinD_ATPase"/>
</dbReference>
<evidence type="ECO:0000256" key="2">
    <source>
        <dbReference type="ARBA" id="ARBA00022840"/>
    </source>
</evidence>
<keyword evidence="2" id="KW-0067">ATP-binding</keyword>
<evidence type="ECO:0000259" key="3">
    <source>
        <dbReference type="Pfam" id="PF01656"/>
    </source>
</evidence>
<reference evidence="4 5" key="1">
    <citation type="submission" date="2019-06" db="EMBL/GenBank/DDBJ databases">
        <title>Whole genome shotgun sequence of Vibrio inusitatus NBRC 102082.</title>
        <authorList>
            <person name="Hosoyama A."/>
            <person name="Uohara A."/>
            <person name="Ohji S."/>
            <person name="Ichikawa N."/>
        </authorList>
    </citation>
    <scope>NUCLEOTIDE SEQUENCE [LARGE SCALE GENOMIC DNA]</scope>
    <source>
        <strain evidence="4 5">NBRC 102082</strain>
    </source>
</reference>
<name>A0A4Y3HR13_9VIBR</name>
<accession>A0A4Y3HR13</accession>
<organism evidence="4 5">
    <name type="scientific">Vibrio inusitatus NBRC 102082</name>
    <dbReference type="NCBI Taxonomy" id="1219070"/>
    <lineage>
        <taxon>Bacteria</taxon>
        <taxon>Pseudomonadati</taxon>
        <taxon>Pseudomonadota</taxon>
        <taxon>Gammaproteobacteria</taxon>
        <taxon>Vibrionales</taxon>
        <taxon>Vibrionaceae</taxon>
        <taxon>Vibrio</taxon>
    </lineage>
</organism>
<dbReference type="RefSeq" id="WP_141343934.1">
    <property type="nucleotide sequence ID" value="NZ_BJLF01000001.1"/>
</dbReference>
<evidence type="ECO:0000256" key="1">
    <source>
        <dbReference type="ARBA" id="ARBA00022741"/>
    </source>
</evidence>
<dbReference type="PANTHER" id="PTHR43384">
    <property type="entry name" value="SEPTUM SITE-DETERMINING PROTEIN MIND HOMOLOG, CHLOROPLASTIC-RELATED"/>
    <property type="match status" value="1"/>
</dbReference>
<comment type="caution">
    <text evidence="4">The sequence shown here is derived from an EMBL/GenBank/DDBJ whole genome shotgun (WGS) entry which is preliminary data.</text>
</comment>
<dbReference type="InterPro" id="IPR027417">
    <property type="entry name" value="P-loop_NTPase"/>
</dbReference>
<dbReference type="SUPFAM" id="SSF52540">
    <property type="entry name" value="P-loop containing nucleoside triphosphate hydrolases"/>
    <property type="match status" value="1"/>
</dbReference>